<feature type="region of interest" description="Disordered" evidence="1">
    <location>
        <begin position="47"/>
        <end position="67"/>
    </location>
</feature>
<organism evidence="2">
    <name type="scientific">Micrurus spixii</name>
    <name type="common">Amazon coral snake</name>
    <dbReference type="NCBI Taxonomy" id="129469"/>
    <lineage>
        <taxon>Eukaryota</taxon>
        <taxon>Metazoa</taxon>
        <taxon>Chordata</taxon>
        <taxon>Craniata</taxon>
        <taxon>Vertebrata</taxon>
        <taxon>Euteleostomi</taxon>
        <taxon>Lepidosauria</taxon>
        <taxon>Squamata</taxon>
        <taxon>Bifurcata</taxon>
        <taxon>Unidentata</taxon>
        <taxon>Episquamata</taxon>
        <taxon>Toxicofera</taxon>
        <taxon>Serpentes</taxon>
        <taxon>Colubroidea</taxon>
        <taxon>Elapidae</taxon>
        <taxon>Elapinae</taxon>
        <taxon>Micrurus</taxon>
    </lineage>
</organism>
<protein>
    <submittedName>
        <fullName evidence="2">Uncharacterized protein</fullName>
    </submittedName>
</protein>
<dbReference type="EMBL" id="IACM01016569">
    <property type="protein sequence ID" value="LAB20480.1"/>
    <property type="molecule type" value="Transcribed_RNA"/>
</dbReference>
<reference evidence="2" key="2">
    <citation type="submission" date="2017-11" db="EMBL/GenBank/DDBJ databases">
        <title>Coralsnake Venomics: Analyses of Venom Gland Transcriptomes and Proteomes of Six Brazilian Taxa.</title>
        <authorList>
            <person name="Aird S.D."/>
            <person name="Jorge da Silva N."/>
            <person name="Qiu L."/>
            <person name="Villar-Briones A."/>
            <person name="Aparecida-Saddi V."/>
            <person name="Campos-Telles M.P."/>
            <person name="Grau M."/>
            <person name="Mikheyev A.S."/>
        </authorList>
    </citation>
    <scope>NUCLEOTIDE SEQUENCE</scope>
    <source>
        <tissue evidence="2">Venom_gland</tissue>
    </source>
</reference>
<dbReference type="AlphaFoldDB" id="A0A2D4LHR3"/>
<name>A0A2D4LHR3_9SAUR</name>
<accession>A0A2D4LHR3</accession>
<evidence type="ECO:0000256" key="1">
    <source>
        <dbReference type="SAM" id="MobiDB-lite"/>
    </source>
</evidence>
<reference evidence="2" key="1">
    <citation type="submission" date="2017-07" db="EMBL/GenBank/DDBJ databases">
        <authorList>
            <person name="Mikheyev A."/>
            <person name="Grau M."/>
        </authorList>
    </citation>
    <scope>NUCLEOTIDE SEQUENCE</scope>
    <source>
        <tissue evidence="2">Venom_gland</tissue>
    </source>
</reference>
<proteinExistence type="predicted"/>
<sequence>MIIKSTQLLIAPNGGFFLSSHSLMYLRTICPIMSGTTTVMNSCENIDEKGTEEEDPRKSSRSKGVITMPKKLPKAELNIAAASFPPTALVKITAEDTGGGIQPTVCKPFKSHSFIDVIDRS</sequence>
<evidence type="ECO:0000313" key="2">
    <source>
        <dbReference type="EMBL" id="LAB20480.1"/>
    </source>
</evidence>